<name>A0AAU7UXX5_9NOCA</name>
<evidence type="ECO:0000313" key="1">
    <source>
        <dbReference type="EMBL" id="XBW03981.1"/>
    </source>
</evidence>
<dbReference type="AlphaFoldDB" id="A0AAU7UXX5"/>
<gene>
    <name evidence="1" type="ORF">RBB84_22500</name>
</gene>
<dbReference type="KEGG" id="rhox:RBB84_22500"/>
<reference evidence="1" key="1">
    <citation type="submission" date="2023-08" db="EMBL/GenBank/DDBJ databases">
        <title>The novel hydrolase IpcH responsible for the initial isoprocarb degradation step in Rhodococcus sp. D-6.</title>
        <authorList>
            <person name="Zhu Q."/>
        </authorList>
    </citation>
    <scope>NUCLEOTIDE SEQUENCE</scope>
    <source>
        <strain evidence="1">D-6</strain>
    </source>
</reference>
<protein>
    <submittedName>
        <fullName evidence="1">Uncharacterized protein</fullName>
    </submittedName>
</protein>
<organism evidence="1">
    <name type="scientific">Rhodococcus sp. D-6</name>
    <dbReference type="NCBI Taxonomy" id="1387842"/>
    <lineage>
        <taxon>Bacteria</taxon>
        <taxon>Bacillati</taxon>
        <taxon>Actinomycetota</taxon>
        <taxon>Actinomycetes</taxon>
        <taxon>Mycobacteriales</taxon>
        <taxon>Nocardiaceae</taxon>
        <taxon>Rhodococcus</taxon>
    </lineage>
</organism>
<accession>A0AAU7UXX5</accession>
<dbReference type="EMBL" id="CP132970">
    <property type="protein sequence ID" value="XBW03981.1"/>
    <property type="molecule type" value="Genomic_DNA"/>
</dbReference>
<sequence>MVTRQGPDAAAREAMNYLVSTSKRTKGVQLPRSFLRDDSPDPHPPIARLVQGGRGGEVRLKLYLTAVLIAGGAPYVYEKTTPARVWAALLNLPDPETAGARRISDAFAWLHRHRYLDVDRARGRTTSFRLLDSNLTGEDYEKPSRDYVSVPLGLWKQHWMSAMSGRDLAILLAILDTPGDDTDSSFPRFLTTEQRNRYGLSPDTWTRAVRQLHHIRAIEVDNKVSGRYFQFRRVRNVYRVLDPEFSTEPIWPVTQAPVSGFDL</sequence>
<dbReference type="RefSeq" id="WP_350246881.1">
    <property type="nucleotide sequence ID" value="NZ_CP132970.1"/>
</dbReference>
<proteinExistence type="predicted"/>